<evidence type="ECO:0000313" key="2">
    <source>
        <dbReference type="EMBL" id="ERJ17537.1"/>
    </source>
</evidence>
<keyword evidence="1" id="KW-1133">Transmembrane helix</keyword>
<dbReference type="eggNOG" id="ENOG502Z8B3">
    <property type="taxonomic scope" value="Bacteria"/>
</dbReference>
<feature type="transmembrane region" description="Helical" evidence="1">
    <location>
        <begin position="50"/>
        <end position="69"/>
    </location>
</feature>
<name>U2EGM5_9GAMM</name>
<comment type="caution">
    <text evidence="2">The sequence shown here is derived from an EMBL/GenBank/DDBJ whole genome shotgun (WGS) entry which is preliminary data.</text>
</comment>
<feature type="transmembrane region" description="Helical" evidence="1">
    <location>
        <begin position="24"/>
        <end position="43"/>
    </location>
</feature>
<evidence type="ECO:0000256" key="1">
    <source>
        <dbReference type="SAM" id="Phobius"/>
    </source>
</evidence>
<sequence length="352" mass="39199">MFVYWTLFLTPALLALARVRVATFGWVCLGALVAGAIGFRFQVGTDWGNYITMHFVPAGYMSLLDVWVLSDPLFRSLNWLAQSLGLGYWSINLATGIVFAAGLVRFVRRLPEPLLAFTAAIPYLAIVVAMNYTRQALALGCVLFALPYLYNRQLLAYTVTVLAASLFHRSAIIFLPLMALAAQRGNFGLIISAGLISVMAFGLILYERFAGLWRQYVESEFADNSQGAVVRVAMSALPALMWFVISRKVSLTSVERRVWTLLSSCALVAMGLVFLAPVAVDRVALYLSPIQLMVAAYSVQFFKSYDRVLARVAVIGVYAMVQYTWLVYGAHSGDWFPYRFWPFFSLDAPVYS</sequence>
<protein>
    <recommendedName>
        <fullName evidence="4">EpsG family protein</fullName>
    </recommendedName>
</protein>
<feature type="transmembrane region" description="Helical" evidence="1">
    <location>
        <begin position="258"/>
        <end position="277"/>
    </location>
</feature>
<dbReference type="OrthoDB" id="5373240at2"/>
<reference evidence="2 3" key="2">
    <citation type="journal article" date="2013" name="PLoS ONE">
        <title>INDIGO - INtegrated Data Warehouse of MIcrobial GenOmes with Examples from the Red Sea Extremophiles.</title>
        <authorList>
            <person name="Alam I."/>
            <person name="Antunes A."/>
            <person name="Kamau A.A."/>
            <person name="Ba Alawi W."/>
            <person name="Kalkatawi M."/>
            <person name="Stingl U."/>
            <person name="Bajic V.B."/>
        </authorList>
    </citation>
    <scope>NUCLEOTIDE SEQUENCE [LARGE SCALE GENOMIC DNA]</scope>
    <source>
        <strain evidence="2 3">E1L3A</strain>
    </source>
</reference>
<keyword evidence="3" id="KW-1185">Reference proteome</keyword>
<feature type="transmembrane region" description="Helical" evidence="1">
    <location>
        <begin position="283"/>
        <end position="302"/>
    </location>
</feature>
<feature type="transmembrane region" description="Helical" evidence="1">
    <location>
        <begin position="154"/>
        <end position="175"/>
    </location>
</feature>
<feature type="transmembrane region" description="Helical" evidence="1">
    <location>
        <begin position="226"/>
        <end position="246"/>
    </location>
</feature>
<dbReference type="Proteomes" id="UP000006242">
    <property type="component" value="Unassembled WGS sequence"/>
</dbReference>
<proteinExistence type="predicted"/>
<dbReference type="EMBL" id="AFNV02000035">
    <property type="protein sequence ID" value="ERJ17537.1"/>
    <property type="molecule type" value="Genomic_DNA"/>
</dbReference>
<keyword evidence="1" id="KW-0472">Membrane</keyword>
<feature type="transmembrane region" description="Helical" evidence="1">
    <location>
        <begin position="309"/>
        <end position="328"/>
    </location>
</feature>
<evidence type="ECO:0008006" key="4">
    <source>
        <dbReference type="Google" id="ProtNLM"/>
    </source>
</evidence>
<feature type="transmembrane region" description="Helical" evidence="1">
    <location>
        <begin position="187"/>
        <end position="206"/>
    </location>
</feature>
<dbReference type="STRING" id="1033802.SSPSH_003642"/>
<reference evidence="2 3" key="1">
    <citation type="journal article" date="2011" name="J. Bacteriol.">
        <title>Genome sequence of Salinisphaera shabanensis, a gammaproteobacterium from the harsh, variable environment of the brine-seawater interface of the Shaban Deep in the Red Sea.</title>
        <authorList>
            <person name="Antunes A."/>
            <person name="Alam I."/>
            <person name="Bajic V.B."/>
            <person name="Stingl U."/>
        </authorList>
    </citation>
    <scope>NUCLEOTIDE SEQUENCE [LARGE SCALE GENOMIC DNA]</scope>
    <source>
        <strain evidence="2 3">E1L3A</strain>
    </source>
</reference>
<gene>
    <name evidence="2" type="ORF">SSPSH_003642</name>
</gene>
<evidence type="ECO:0000313" key="3">
    <source>
        <dbReference type="Proteomes" id="UP000006242"/>
    </source>
</evidence>
<dbReference type="Pfam" id="PF14897">
    <property type="entry name" value="EpsG"/>
    <property type="match status" value="1"/>
</dbReference>
<organism evidence="2 3">
    <name type="scientific">Salinisphaera shabanensis E1L3A</name>
    <dbReference type="NCBI Taxonomy" id="1033802"/>
    <lineage>
        <taxon>Bacteria</taxon>
        <taxon>Pseudomonadati</taxon>
        <taxon>Pseudomonadota</taxon>
        <taxon>Gammaproteobacteria</taxon>
        <taxon>Salinisphaerales</taxon>
        <taxon>Salinisphaeraceae</taxon>
        <taxon>Salinisphaera</taxon>
    </lineage>
</organism>
<dbReference type="AlphaFoldDB" id="U2EGM5"/>
<feature type="transmembrane region" description="Helical" evidence="1">
    <location>
        <begin position="89"/>
        <end position="107"/>
    </location>
</feature>
<dbReference type="InterPro" id="IPR049458">
    <property type="entry name" value="EpsG-like"/>
</dbReference>
<feature type="transmembrane region" description="Helical" evidence="1">
    <location>
        <begin position="114"/>
        <end position="134"/>
    </location>
</feature>
<dbReference type="RefSeq" id="WP_006912582.1">
    <property type="nucleotide sequence ID" value="NZ_AFNV02000035.1"/>
</dbReference>
<keyword evidence="1" id="KW-0812">Transmembrane</keyword>
<accession>U2EGM5</accession>